<proteinExistence type="predicted"/>
<dbReference type="EMBL" id="JAUSQU010000001">
    <property type="protein sequence ID" value="MDP9842659.1"/>
    <property type="molecule type" value="Genomic_DNA"/>
</dbReference>
<accession>A0ABT9Q9A7</accession>
<evidence type="ECO:0000313" key="3">
    <source>
        <dbReference type="Proteomes" id="UP001225356"/>
    </source>
</evidence>
<comment type="caution">
    <text evidence="2">The sequence shown here is derived from an EMBL/GenBank/DDBJ whole genome shotgun (WGS) entry which is preliminary data.</text>
</comment>
<organism evidence="2 3">
    <name type="scientific">Streptosporangium lutulentum</name>
    <dbReference type="NCBI Taxonomy" id="1461250"/>
    <lineage>
        <taxon>Bacteria</taxon>
        <taxon>Bacillati</taxon>
        <taxon>Actinomycetota</taxon>
        <taxon>Actinomycetes</taxon>
        <taxon>Streptosporangiales</taxon>
        <taxon>Streptosporangiaceae</taxon>
        <taxon>Streptosporangium</taxon>
    </lineage>
</organism>
<reference evidence="2 3" key="1">
    <citation type="submission" date="2023-07" db="EMBL/GenBank/DDBJ databases">
        <title>Sequencing the genomes of 1000 actinobacteria strains.</title>
        <authorList>
            <person name="Klenk H.-P."/>
        </authorList>
    </citation>
    <scope>NUCLEOTIDE SEQUENCE [LARGE SCALE GENOMIC DNA]</scope>
    <source>
        <strain evidence="2 3">DSM 46740</strain>
    </source>
</reference>
<keyword evidence="1" id="KW-0732">Signal</keyword>
<protein>
    <recommendedName>
        <fullName evidence="4">Spore-associated protein A</fullName>
    </recommendedName>
</protein>
<sequence length="158" mass="16948">MLKSTRRIILAGTLAAGAVMANPAYAVAAAGTPESVCGAGFARVADSSRPVKTAAGRTFGRVYLLYNRKTGFNCVTTIKTSFVGTSTYVSARLETQTRRIKDEPARTSTKQDAKNYKYYAGPVKLYAKGYCVKYWGIIKAIGHDQTASGGRNTWGNCG</sequence>
<name>A0ABT9Q9A7_9ACTN</name>
<evidence type="ECO:0000256" key="1">
    <source>
        <dbReference type="SAM" id="SignalP"/>
    </source>
</evidence>
<feature type="signal peptide" evidence="1">
    <location>
        <begin position="1"/>
        <end position="28"/>
    </location>
</feature>
<evidence type="ECO:0008006" key="4">
    <source>
        <dbReference type="Google" id="ProtNLM"/>
    </source>
</evidence>
<gene>
    <name evidence="2" type="ORF">J2853_001870</name>
</gene>
<evidence type="ECO:0000313" key="2">
    <source>
        <dbReference type="EMBL" id="MDP9842659.1"/>
    </source>
</evidence>
<dbReference type="Proteomes" id="UP001225356">
    <property type="component" value="Unassembled WGS sequence"/>
</dbReference>
<dbReference type="RefSeq" id="WP_307556551.1">
    <property type="nucleotide sequence ID" value="NZ_JAUSQU010000001.1"/>
</dbReference>
<keyword evidence="3" id="KW-1185">Reference proteome</keyword>
<feature type="chain" id="PRO_5046116757" description="Spore-associated protein A" evidence="1">
    <location>
        <begin position="29"/>
        <end position="158"/>
    </location>
</feature>